<dbReference type="GeneID" id="93126160"/>
<dbReference type="PANTHER" id="PTHR33420">
    <property type="entry name" value="FIMBRIAL SUBUNIT ELFA-RELATED"/>
    <property type="match status" value="1"/>
</dbReference>
<dbReference type="GO" id="GO:0043709">
    <property type="term" value="P:cell adhesion involved in single-species biofilm formation"/>
    <property type="evidence" value="ECO:0007669"/>
    <property type="project" value="TreeGrafter"/>
</dbReference>
<dbReference type="Proteomes" id="UP000625568">
    <property type="component" value="Chromosome 1"/>
</dbReference>
<dbReference type="InterPro" id="IPR039458">
    <property type="entry name" value="FimA-like"/>
</dbReference>
<comment type="subcellular location">
    <subcellularLocation>
        <location evidence="1">Fimbrium</location>
    </subcellularLocation>
</comment>
<dbReference type="EMBL" id="CP069482">
    <property type="protein sequence ID" value="QRO78453.1"/>
    <property type="molecule type" value="Genomic_DNA"/>
</dbReference>
<protein>
    <submittedName>
        <fullName evidence="5">Type 1 fimbrial protein</fullName>
    </submittedName>
</protein>
<evidence type="ECO:0000313" key="6">
    <source>
        <dbReference type="Proteomes" id="UP000625568"/>
    </source>
</evidence>
<gene>
    <name evidence="5" type="ORF">I6K02_05985</name>
</gene>
<sequence length="195" mass="20017">MKKKVLAVSAAMLLGSWVALPAFAQTSGETPAPEPKPEPAVTQGKVTFDGELTASTCSIAAGDEDKKVTLPKVSTVALAKSGDTAGSTSFEINVTKCSADVKKVAAHFEMTNMDPATGYLKNLLTGTTAAKNVVVQLVNSDGTGIRAGSTGHYFDVAGTAPNLGATLIYGGQYYATGATTAGKVNTFARFTLAYL</sequence>
<dbReference type="InterPro" id="IPR036937">
    <property type="entry name" value="Adhesion_dom_fimbrial_sf"/>
</dbReference>
<organism evidence="5 6">
    <name type="scientific">Burkholderia dolosa</name>
    <dbReference type="NCBI Taxonomy" id="152500"/>
    <lineage>
        <taxon>Bacteria</taxon>
        <taxon>Pseudomonadati</taxon>
        <taxon>Pseudomonadota</taxon>
        <taxon>Betaproteobacteria</taxon>
        <taxon>Burkholderiales</taxon>
        <taxon>Burkholderiaceae</taxon>
        <taxon>Burkholderia</taxon>
        <taxon>Burkholderia cepacia complex</taxon>
    </lineage>
</organism>
<dbReference type="RefSeq" id="WP_035971538.1">
    <property type="nucleotide sequence ID" value="NZ_CABVPR010000030.1"/>
</dbReference>
<dbReference type="InterPro" id="IPR050263">
    <property type="entry name" value="Bact_Fimbrial_Adh_Pro"/>
</dbReference>
<evidence type="ECO:0000256" key="1">
    <source>
        <dbReference type="ARBA" id="ARBA00004561"/>
    </source>
</evidence>
<dbReference type="GO" id="GO:0009289">
    <property type="term" value="C:pilus"/>
    <property type="evidence" value="ECO:0007669"/>
    <property type="project" value="UniProtKB-SubCell"/>
</dbReference>
<keyword evidence="4" id="KW-0732">Signal</keyword>
<dbReference type="AlphaFoldDB" id="A0A892I0F6"/>
<keyword evidence="6" id="KW-1185">Reference proteome</keyword>
<dbReference type="Pfam" id="PF16970">
    <property type="entry name" value="FimA"/>
    <property type="match status" value="1"/>
</dbReference>
<keyword evidence="3" id="KW-0281">Fimbrium</keyword>
<proteinExistence type="inferred from homology"/>
<dbReference type="PANTHER" id="PTHR33420:SF10">
    <property type="entry name" value="FIMBRIAE MAJOR SUBUNIT"/>
    <property type="match status" value="1"/>
</dbReference>
<evidence type="ECO:0000256" key="3">
    <source>
        <dbReference type="ARBA" id="ARBA00023263"/>
    </source>
</evidence>
<evidence type="ECO:0000256" key="4">
    <source>
        <dbReference type="SAM" id="SignalP"/>
    </source>
</evidence>
<dbReference type="InterPro" id="IPR008966">
    <property type="entry name" value="Adhesion_dom_sf"/>
</dbReference>
<feature type="chain" id="PRO_5033995014" evidence="4">
    <location>
        <begin position="25"/>
        <end position="195"/>
    </location>
</feature>
<accession>A0A892I0F6</accession>
<dbReference type="SUPFAM" id="SSF49401">
    <property type="entry name" value="Bacterial adhesins"/>
    <property type="match status" value="1"/>
</dbReference>
<comment type="similarity">
    <text evidence="2">Belongs to the fimbrial protein family.</text>
</comment>
<evidence type="ECO:0000256" key="2">
    <source>
        <dbReference type="ARBA" id="ARBA00006671"/>
    </source>
</evidence>
<name>A0A892I0F6_9BURK</name>
<evidence type="ECO:0000313" key="5">
    <source>
        <dbReference type="EMBL" id="QRO78453.1"/>
    </source>
</evidence>
<feature type="signal peptide" evidence="4">
    <location>
        <begin position="1"/>
        <end position="24"/>
    </location>
</feature>
<dbReference type="Gene3D" id="2.60.40.1090">
    <property type="entry name" value="Fimbrial-type adhesion domain"/>
    <property type="match status" value="1"/>
</dbReference>
<reference evidence="5 6" key="1">
    <citation type="submission" date="2021-02" db="EMBL/GenBank/DDBJ databases">
        <title>FDA dAtabase for Regulatory Grade micrObial Sequences (FDA-ARGOS): Supporting development and validation of Infectious Disease Dx tests.</title>
        <authorList>
            <person name="Minogue T."/>
            <person name="Wolcott M."/>
            <person name="Wasieloski L."/>
            <person name="Aguilar W."/>
            <person name="Moore D."/>
            <person name="Jaissle J."/>
            <person name="Tallon L."/>
            <person name="Sadzewicz L."/>
            <person name="Zhao X."/>
            <person name="Boylan J."/>
            <person name="Ott S."/>
            <person name="Bowen H."/>
            <person name="Vavikolanu K."/>
            <person name="Mehta A."/>
            <person name="Aluvathingal J."/>
            <person name="Nadendla S."/>
            <person name="Yan Y."/>
            <person name="Sichtig H."/>
        </authorList>
    </citation>
    <scope>NUCLEOTIDE SEQUENCE [LARGE SCALE GENOMIC DNA]</scope>
    <source>
        <strain evidence="5 6">FDAARGOS_1272</strain>
    </source>
</reference>